<dbReference type="EnsemblPlants" id="PGSC0003DMT400009191">
    <property type="protein sequence ID" value="PGSC0003DMT400009191"/>
    <property type="gene ID" value="PGSC0003DMG401003567"/>
</dbReference>
<name>M0ZVR0_SOLTU</name>
<accession>M0ZVR0</accession>
<reference evidence="2" key="1">
    <citation type="journal article" date="2011" name="Nature">
        <title>Genome sequence and analysis of the tuber crop potato.</title>
        <authorList>
            <consortium name="The Potato Genome Sequencing Consortium"/>
        </authorList>
    </citation>
    <scope>NUCLEOTIDE SEQUENCE [LARGE SCALE GENOMIC DNA]</scope>
    <source>
        <strain evidence="2">cv. DM1-3 516 R44</strain>
    </source>
</reference>
<keyword evidence="2" id="KW-1185">Reference proteome</keyword>
<dbReference type="InParanoid" id="M0ZVR0"/>
<proteinExistence type="predicted"/>
<dbReference type="AlphaFoldDB" id="M0ZVR0"/>
<organism evidence="1 2">
    <name type="scientific">Solanum tuberosum</name>
    <name type="common">Potato</name>
    <dbReference type="NCBI Taxonomy" id="4113"/>
    <lineage>
        <taxon>Eukaryota</taxon>
        <taxon>Viridiplantae</taxon>
        <taxon>Streptophyta</taxon>
        <taxon>Embryophyta</taxon>
        <taxon>Tracheophyta</taxon>
        <taxon>Spermatophyta</taxon>
        <taxon>Magnoliopsida</taxon>
        <taxon>eudicotyledons</taxon>
        <taxon>Gunneridae</taxon>
        <taxon>Pentapetalae</taxon>
        <taxon>asterids</taxon>
        <taxon>lamiids</taxon>
        <taxon>Solanales</taxon>
        <taxon>Solanaceae</taxon>
        <taxon>Solanoideae</taxon>
        <taxon>Solaneae</taxon>
        <taxon>Solanum</taxon>
    </lineage>
</organism>
<dbReference type="PaxDb" id="4113-PGSC0003DMT400009191"/>
<evidence type="ECO:0000313" key="1">
    <source>
        <dbReference type="EnsemblPlants" id="PGSC0003DMT400009191"/>
    </source>
</evidence>
<dbReference type="Proteomes" id="UP000011115">
    <property type="component" value="Unassembled WGS sequence"/>
</dbReference>
<reference evidence="1" key="2">
    <citation type="submission" date="2015-06" db="UniProtKB">
        <authorList>
            <consortium name="EnsemblPlants"/>
        </authorList>
    </citation>
    <scope>IDENTIFICATION</scope>
    <source>
        <strain evidence="1">DM1-3 516 R44</strain>
    </source>
</reference>
<evidence type="ECO:0000313" key="2">
    <source>
        <dbReference type="Proteomes" id="UP000011115"/>
    </source>
</evidence>
<dbReference type="HOGENOM" id="CLU_2780791_0_0_1"/>
<dbReference type="Gramene" id="PGSC0003DMT400009191">
    <property type="protein sequence ID" value="PGSC0003DMT400009191"/>
    <property type="gene ID" value="PGSC0003DMG401003567"/>
</dbReference>
<protein>
    <submittedName>
        <fullName evidence="1">Uncharacterized protein</fullName>
    </submittedName>
</protein>
<sequence>MEVLEEKEVDLDEGRETAALTAVAMFMNYEYRELRGGIGEEGKIRRNGNWDVFSRDWVVDYELGGGDWM</sequence>